<dbReference type="PANTHER" id="PTHR36444">
    <property type="entry name" value="TRANSCRIPTIONAL REGULATOR PROTEIN YOBU-RELATED"/>
    <property type="match status" value="1"/>
</dbReference>
<dbReference type="RefSeq" id="WP_227011284.1">
    <property type="nucleotide sequence ID" value="NZ_BMKI01000014.1"/>
</dbReference>
<protein>
    <recommendedName>
        <fullName evidence="1">AraC effector-binding domain-containing protein</fullName>
    </recommendedName>
</protein>
<dbReference type="InterPro" id="IPR029441">
    <property type="entry name" value="Cass2"/>
</dbReference>
<dbReference type="EMBL" id="BMKI01000014">
    <property type="protein sequence ID" value="GGD03034.1"/>
    <property type="molecule type" value="Genomic_DNA"/>
</dbReference>
<dbReference type="Gene3D" id="3.20.80.10">
    <property type="entry name" value="Regulatory factor, effector binding domain"/>
    <property type="match status" value="1"/>
</dbReference>
<evidence type="ECO:0000259" key="1">
    <source>
        <dbReference type="SMART" id="SM00871"/>
    </source>
</evidence>
<dbReference type="InterPro" id="IPR011256">
    <property type="entry name" value="Reg_factor_effector_dom_sf"/>
</dbReference>
<dbReference type="PANTHER" id="PTHR36444:SF2">
    <property type="entry name" value="TRANSCRIPTIONAL REGULATOR PROTEIN YOBU-RELATED"/>
    <property type="match status" value="1"/>
</dbReference>
<comment type="caution">
    <text evidence="2">The sequence shown here is derived from an EMBL/GenBank/DDBJ whole genome shotgun (WGS) entry which is preliminary data.</text>
</comment>
<dbReference type="SUPFAM" id="SSF55136">
    <property type="entry name" value="Probable bacterial effector-binding domain"/>
    <property type="match status" value="1"/>
</dbReference>
<feature type="domain" description="AraC effector-binding" evidence="1">
    <location>
        <begin position="1"/>
        <end position="129"/>
    </location>
</feature>
<dbReference type="Proteomes" id="UP000630615">
    <property type="component" value="Unassembled WGS sequence"/>
</dbReference>
<evidence type="ECO:0000313" key="3">
    <source>
        <dbReference type="Proteomes" id="UP000630615"/>
    </source>
</evidence>
<name>A0ABQ1PT15_9ENTE</name>
<dbReference type="InterPro" id="IPR053182">
    <property type="entry name" value="YobU-like_regulator"/>
</dbReference>
<dbReference type="Pfam" id="PF14526">
    <property type="entry name" value="Cass2"/>
    <property type="match status" value="1"/>
</dbReference>
<dbReference type="InterPro" id="IPR010499">
    <property type="entry name" value="AraC_E-bd"/>
</dbReference>
<proteinExistence type="predicted"/>
<gene>
    <name evidence="2" type="ORF">GCM10011573_35640</name>
</gene>
<reference evidence="3" key="1">
    <citation type="journal article" date="2019" name="Int. J. Syst. Evol. Microbiol.">
        <title>The Global Catalogue of Microorganisms (GCM) 10K type strain sequencing project: providing services to taxonomists for standard genome sequencing and annotation.</title>
        <authorList>
            <consortium name="The Broad Institute Genomics Platform"/>
            <consortium name="The Broad Institute Genome Sequencing Center for Infectious Disease"/>
            <person name="Wu L."/>
            <person name="Ma J."/>
        </authorList>
    </citation>
    <scope>NUCLEOTIDE SEQUENCE [LARGE SCALE GENOMIC DNA]</scope>
    <source>
        <strain evidence="3">CGMCC 1.15942</strain>
    </source>
</reference>
<organism evidence="2 3">
    <name type="scientific">Enterococcus wangshanyuanii</name>
    <dbReference type="NCBI Taxonomy" id="2005703"/>
    <lineage>
        <taxon>Bacteria</taxon>
        <taxon>Bacillati</taxon>
        <taxon>Bacillota</taxon>
        <taxon>Bacilli</taxon>
        <taxon>Lactobacillales</taxon>
        <taxon>Enterococcaceae</taxon>
        <taxon>Enterococcus</taxon>
    </lineage>
</organism>
<evidence type="ECO:0000313" key="2">
    <source>
        <dbReference type="EMBL" id="GGD03034.1"/>
    </source>
</evidence>
<keyword evidence="3" id="KW-1185">Reference proteome</keyword>
<sequence length="129" mass="14607">MEKKMKQMTIHGEKIRTNNQNLEDIAKLWGKVPSLGFEGDIFAVYSNYESDHTGNFDLLVGTVTDGSKESVTVVAGNYIVVNVKERTPEAVGDSWNQIWANEEIQGKRTYITDFEHYKTDGSIQIYLSI</sequence>
<dbReference type="SMART" id="SM00871">
    <property type="entry name" value="AraC_E_bind"/>
    <property type="match status" value="1"/>
</dbReference>
<accession>A0ABQ1PT15</accession>